<evidence type="ECO:0000313" key="5">
    <source>
        <dbReference type="EMBL" id="MBB4449526.1"/>
    </source>
</evidence>
<dbReference type="Pfam" id="PF11800">
    <property type="entry name" value="RP-C_C"/>
    <property type="match status" value="1"/>
</dbReference>
<comment type="caution">
    <text evidence="4">The sequence shown here is derived from an EMBL/GenBank/DDBJ whole genome shotgun (WGS) entry which is preliminary data.</text>
</comment>
<dbReference type="Proteomes" id="UP000576087">
    <property type="component" value="Unassembled WGS sequence"/>
</dbReference>
<proteinExistence type="predicted"/>
<dbReference type="Proteomes" id="UP000524535">
    <property type="component" value="Unassembled WGS sequence"/>
</dbReference>
<dbReference type="Pfam" id="PF03428">
    <property type="entry name" value="RP-C"/>
    <property type="match status" value="1"/>
</dbReference>
<dbReference type="EMBL" id="JACIHM010000016">
    <property type="protein sequence ID" value="MBB4449526.1"/>
    <property type="molecule type" value="Genomic_DNA"/>
</dbReference>
<keyword evidence="7" id="KW-1185">Reference proteome</keyword>
<sequence length="437" mass="48669">MTSFNRRPALPAPISDFALRLAAKNKRCEAENAREMAGVVVNQGSRALTFNSEVAAADNRSDKASRSRPPVLPLEVVNLQDVFKNLKKIAPKLRLKPGPLRTLEALAFSHRTQKIAIGEPFIVFRSNRTLSTKTGGTPESTLRDHFKVLIKLAFMVRKDSPNGQRRAPRGSEGEACGFDLSLLISRAKEFAELARDFDNEERDLPSAIRTLDSCRRELEGVIANALAEHPSEEWRNLSLRFEASRAKRIRNPSLSQLRDKLSELHQLREEANALWIKSGEAPESGANGNEIRRHIQSTSLESLFKEEVSCEEVPAFNSAISSETVTSAHKGITLDQIRRAYPSLVDYGPNGAISSWPDFERAVETVKNMFQITTNGYEKACQIMGHNNVALTIAYILQRGTKVESAGAYLHGLAKRYRQGKYSPTLTVSKYLGRPRA</sequence>
<evidence type="ECO:0000313" key="4">
    <source>
        <dbReference type="EMBL" id="MBB4414852.1"/>
    </source>
</evidence>
<dbReference type="NCBIfam" id="NF040974">
    <property type="entry name" value="RepABC_RepC"/>
    <property type="match status" value="1"/>
</dbReference>
<reference evidence="6 7" key="1">
    <citation type="submission" date="2020-08" db="EMBL/GenBank/DDBJ databases">
        <title>Genomic Encyclopedia of Type Strains, Phase IV (KMG-V): Genome sequencing to study the core and pangenomes of soil and plant-associated prokaryotes.</title>
        <authorList>
            <person name="Whitman W."/>
        </authorList>
    </citation>
    <scope>NUCLEOTIDE SEQUENCE [LARGE SCALE GENOMIC DNA]</scope>
    <source>
        <strain evidence="4 7">SEMIA 444</strain>
        <strain evidence="3 6">SEMIA 448</strain>
        <strain evidence="5 8">SEMIA 452</strain>
    </source>
</reference>
<evidence type="ECO:0000313" key="7">
    <source>
        <dbReference type="Proteomes" id="UP000524535"/>
    </source>
</evidence>
<evidence type="ECO:0000313" key="6">
    <source>
        <dbReference type="Proteomes" id="UP000520770"/>
    </source>
</evidence>
<feature type="domain" description="Plasmid replication protein C N-terminal" evidence="1">
    <location>
        <begin position="77"/>
        <end position="224"/>
    </location>
</feature>
<evidence type="ECO:0000259" key="2">
    <source>
        <dbReference type="Pfam" id="PF11800"/>
    </source>
</evidence>
<dbReference type="InterPro" id="IPR021760">
    <property type="entry name" value="RepC_C"/>
</dbReference>
<feature type="domain" description="Plasmid replication protein C C-terminal" evidence="2">
    <location>
        <begin position="334"/>
        <end position="425"/>
    </location>
</feature>
<name>A0A7W6XCK4_9HYPH</name>
<evidence type="ECO:0000313" key="3">
    <source>
        <dbReference type="EMBL" id="MBB4351600.1"/>
    </source>
</evidence>
<evidence type="ECO:0000259" key="1">
    <source>
        <dbReference type="Pfam" id="PF03428"/>
    </source>
</evidence>
<dbReference type="InterPro" id="IPR005090">
    <property type="entry name" value="RepC_N"/>
</dbReference>
<dbReference type="InterPro" id="IPR047611">
    <property type="entry name" value="RepABC_RepC"/>
</dbReference>
<dbReference type="AlphaFoldDB" id="A0A7W6XCK4"/>
<protein>
    <submittedName>
        <fullName evidence="4">Replication initiation protein RepC</fullName>
    </submittedName>
</protein>
<evidence type="ECO:0000313" key="8">
    <source>
        <dbReference type="Proteomes" id="UP000576087"/>
    </source>
</evidence>
<dbReference type="RefSeq" id="WP_183830093.1">
    <property type="nucleotide sequence ID" value="NZ_JACIGW010000013.1"/>
</dbReference>
<organism evidence="4 7">
    <name type="scientific">Aliirhizobium cellulosilyticum</name>
    <dbReference type="NCBI Taxonomy" id="393664"/>
    <lineage>
        <taxon>Bacteria</taxon>
        <taxon>Pseudomonadati</taxon>
        <taxon>Pseudomonadota</taxon>
        <taxon>Alphaproteobacteria</taxon>
        <taxon>Hyphomicrobiales</taxon>
        <taxon>Rhizobiaceae</taxon>
        <taxon>Aliirhizobium</taxon>
    </lineage>
</organism>
<dbReference type="EMBL" id="JACIGW010000013">
    <property type="protein sequence ID" value="MBB4351600.1"/>
    <property type="molecule type" value="Genomic_DNA"/>
</dbReference>
<dbReference type="EMBL" id="JACIGY010000015">
    <property type="protein sequence ID" value="MBB4414852.1"/>
    <property type="molecule type" value="Genomic_DNA"/>
</dbReference>
<dbReference type="Proteomes" id="UP000520770">
    <property type="component" value="Unassembled WGS sequence"/>
</dbReference>
<gene>
    <name evidence="4" type="ORF">GGE31_005398</name>
    <name evidence="3" type="ORF">GGE33_005382</name>
    <name evidence="5" type="ORF">GGE35_005382</name>
</gene>
<accession>A0A7W6XCK4</accession>